<accession>A0A427YFC8</accession>
<dbReference type="SUPFAM" id="SSF52833">
    <property type="entry name" value="Thioredoxin-like"/>
    <property type="match status" value="1"/>
</dbReference>
<evidence type="ECO:0008006" key="3">
    <source>
        <dbReference type="Google" id="ProtNLM"/>
    </source>
</evidence>
<sequence length="259" mass="28418">MTVTKPQIKLYEFWAGTWDNVPKLAQFELGYEKEDIEWISIDLLKINPNGTIPALQVDGKSFVDSITSTKELIRLAPRPPPAPSAFDAGLIAKIHEAGNIQSLSMDEAEHKVKSSGLLGDFFADRQVALGNLVNSAPAELREFYTQKQTGDQEFFDFYCGSPEDCLGQCWRCHPGANHRSAQENQGPIAAGEVPGEADFHVVTWLARTITNAGVAPNTPASIAIPELEARTGGASFDPVIAEYWDAWIVRPSFKESNVN</sequence>
<comment type="caution">
    <text evidence="1">The sequence shown here is derived from an EMBL/GenBank/DDBJ whole genome shotgun (WGS) entry which is preliminary data.</text>
</comment>
<keyword evidence="2" id="KW-1185">Reference proteome</keyword>
<dbReference type="AlphaFoldDB" id="A0A427YFC8"/>
<dbReference type="InterPro" id="IPR036249">
    <property type="entry name" value="Thioredoxin-like_sf"/>
</dbReference>
<name>A0A427YFC8_9TREE</name>
<dbReference type="EMBL" id="RSCD01000012">
    <property type="protein sequence ID" value="RSH89770.1"/>
    <property type="molecule type" value="Genomic_DNA"/>
</dbReference>
<dbReference type="OrthoDB" id="412788at2759"/>
<reference evidence="1 2" key="1">
    <citation type="submission" date="2018-11" db="EMBL/GenBank/DDBJ databases">
        <title>Genome sequence of Saitozyma podzolica DSM 27192.</title>
        <authorList>
            <person name="Aliyu H."/>
            <person name="Gorte O."/>
            <person name="Ochsenreither K."/>
        </authorList>
    </citation>
    <scope>NUCLEOTIDE SEQUENCE [LARGE SCALE GENOMIC DNA]</scope>
    <source>
        <strain evidence="1 2">DSM 27192</strain>
    </source>
</reference>
<evidence type="ECO:0000313" key="1">
    <source>
        <dbReference type="EMBL" id="RSH89770.1"/>
    </source>
</evidence>
<dbReference type="STRING" id="1890683.A0A427YFC8"/>
<gene>
    <name evidence="1" type="ORF">EHS25_001756</name>
</gene>
<protein>
    <recommendedName>
        <fullName evidence="3">GST N-terminal domain-containing protein</fullName>
    </recommendedName>
</protein>
<dbReference type="CDD" id="cd00570">
    <property type="entry name" value="GST_N_family"/>
    <property type="match status" value="1"/>
</dbReference>
<evidence type="ECO:0000313" key="2">
    <source>
        <dbReference type="Proteomes" id="UP000279259"/>
    </source>
</evidence>
<dbReference type="Gene3D" id="3.40.30.10">
    <property type="entry name" value="Glutaredoxin"/>
    <property type="match status" value="1"/>
</dbReference>
<dbReference type="Proteomes" id="UP000279259">
    <property type="component" value="Unassembled WGS sequence"/>
</dbReference>
<organism evidence="1 2">
    <name type="scientific">Saitozyma podzolica</name>
    <dbReference type="NCBI Taxonomy" id="1890683"/>
    <lineage>
        <taxon>Eukaryota</taxon>
        <taxon>Fungi</taxon>
        <taxon>Dikarya</taxon>
        <taxon>Basidiomycota</taxon>
        <taxon>Agaricomycotina</taxon>
        <taxon>Tremellomycetes</taxon>
        <taxon>Tremellales</taxon>
        <taxon>Trimorphomycetaceae</taxon>
        <taxon>Saitozyma</taxon>
    </lineage>
</organism>
<proteinExistence type="predicted"/>